<dbReference type="EMBL" id="FPIZ01000021">
    <property type="protein sequence ID" value="SFW82320.1"/>
    <property type="molecule type" value="Genomic_DNA"/>
</dbReference>
<dbReference type="PANTHER" id="PTHR21621:SF0">
    <property type="entry name" value="BETA-CITRYLGLUTAMATE SYNTHASE B-RELATED"/>
    <property type="match status" value="1"/>
</dbReference>
<dbReference type="GO" id="GO:0005737">
    <property type="term" value="C:cytoplasm"/>
    <property type="evidence" value="ECO:0007669"/>
    <property type="project" value="TreeGrafter"/>
</dbReference>
<gene>
    <name evidence="2" type="primary">gwsG</name>
    <name evidence="1" type="ORF">SAMN05661012_05204</name>
    <name evidence="2" type="ORF">SR876_23765</name>
</gene>
<dbReference type="AlphaFoldDB" id="A0A1K1SD52"/>
<keyword evidence="4" id="KW-1185">Reference proteome</keyword>
<evidence type="ECO:0000313" key="3">
    <source>
        <dbReference type="Proteomes" id="UP000183788"/>
    </source>
</evidence>
<reference evidence="1 3" key="1">
    <citation type="submission" date="2016-11" db="EMBL/GenBank/DDBJ databases">
        <authorList>
            <person name="Jaros S."/>
            <person name="Januszkiewicz K."/>
            <person name="Wedrychowicz H."/>
        </authorList>
    </citation>
    <scope>NUCLEOTIDE SEQUENCE [LARGE SCALE GENOMIC DNA]</scope>
    <source>
        <strain evidence="1 3">DSM 784</strain>
    </source>
</reference>
<evidence type="ECO:0000313" key="4">
    <source>
        <dbReference type="Proteomes" id="UP001326715"/>
    </source>
</evidence>
<dbReference type="RefSeq" id="WP_072364223.1">
    <property type="nucleotide sequence ID" value="NZ_CP139972.1"/>
</dbReference>
<dbReference type="Gene3D" id="3.30.470.20">
    <property type="entry name" value="ATP-grasp fold, B domain"/>
    <property type="match status" value="1"/>
</dbReference>
<dbReference type="SUPFAM" id="SSF56059">
    <property type="entry name" value="Glutathione synthetase ATP-binding domain-like"/>
    <property type="match status" value="1"/>
</dbReference>
<sequence>MIIIISQAEGEHSTVFVMDWLHYRQASYRRINGSDAIQHFSYHISNTGESELHASGEYLQDITDTPNVIWYRRWMGRNVALRDSMRLGGDDNFINVFNFIRHERSTLRQHFISQVKPIHRLGNPDKDALNKLDVLTAAGKAGLTVPRSIVTADREVLQNFCNTTGPVIVKSLKDPAMLSYQGDNFVSYTAVLNNEDIASLPSNFFPSLVQERVEKAFEIRIFYLDGQCYAMAIFSQSNTQTQVDFRKYDKKHPNRNVPYTLPPEIISSLHTLMQSLDLNCGSIDMIKSPEGKYYFLEINPVGQFGMVSFPCNYFLEEKIADWLIEKDHP</sequence>
<dbReference type="NCBIfam" id="TIGR04192">
    <property type="entry name" value="GRASP_w_spasm"/>
    <property type="match status" value="1"/>
</dbReference>
<dbReference type="EMBL" id="CP140154">
    <property type="protein sequence ID" value="WQG87949.1"/>
    <property type="molecule type" value="Genomic_DNA"/>
</dbReference>
<dbReference type="InterPro" id="IPR026455">
    <property type="entry name" value="GRASP_w_spasm"/>
</dbReference>
<dbReference type="STRING" id="1004.SAMN05661012_05204"/>
<dbReference type="OrthoDB" id="583309at2"/>
<name>A0A1K1SD52_9BACT</name>
<protein>
    <submittedName>
        <fullName evidence="1">ATP-GRASP peptide maturase, grasp-with-spasm system</fullName>
    </submittedName>
    <submittedName>
        <fullName evidence="2">Grasp-with-spasm system ATP-grasp peptide maturase</fullName>
    </submittedName>
</protein>
<dbReference type="GO" id="GO:0009432">
    <property type="term" value="P:SOS response"/>
    <property type="evidence" value="ECO:0007669"/>
    <property type="project" value="TreeGrafter"/>
</dbReference>
<proteinExistence type="predicted"/>
<evidence type="ECO:0000313" key="1">
    <source>
        <dbReference type="EMBL" id="SFW82320.1"/>
    </source>
</evidence>
<organism evidence="1 3">
    <name type="scientific">Chitinophaga sancti</name>
    <dbReference type="NCBI Taxonomy" id="1004"/>
    <lineage>
        <taxon>Bacteria</taxon>
        <taxon>Pseudomonadati</taxon>
        <taxon>Bacteroidota</taxon>
        <taxon>Chitinophagia</taxon>
        <taxon>Chitinophagales</taxon>
        <taxon>Chitinophagaceae</taxon>
        <taxon>Chitinophaga</taxon>
    </lineage>
</organism>
<evidence type="ECO:0000313" key="2">
    <source>
        <dbReference type="EMBL" id="WQG87949.1"/>
    </source>
</evidence>
<accession>A0A1K1SD52</accession>
<dbReference type="Proteomes" id="UP001326715">
    <property type="component" value="Chromosome"/>
</dbReference>
<dbReference type="PANTHER" id="PTHR21621">
    <property type="entry name" value="RIBOSOMAL PROTEIN S6 MODIFICATION PROTEIN"/>
    <property type="match status" value="1"/>
</dbReference>
<dbReference type="Proteomes" id="UP000183788">
    <property type="component" value="Unassembled WGS sequence"/>
</dbReference>
<reference evidence="2 4" key="2">
    <citation type="submission" date="2023-11" db="EMBL/GenBank/DDBJ databases">
        <title>MicrobeMod: A computational toolkit for identifying prokaryotic methylation and restriction-modification with nanopore sequencing.</title>
        <authorList>
            <person name="Crits-Christoph A."/>
            <person name="Kang S.C."/>
            <person name="Lee H."/>
            <person name="Ostrov N."/>
        </authorList>
    </citation>
    <scope>NUCLEOTIDE SEQUENCE [LARGE SCALE GENOMIC DNA]</scope>
    <source>
        <strain evidence="2 4">ATCC 23090</strain>
    </source>
</reference>
<dbReference type="GO" id="GO:0018169">
    <property type="term" value="F:ribosomal S6-glutamic acid ligase activity"/>
    <property type="evidence" value="ECO:0007669"/>
    <property type="project" value="TreeGrafter"/>
</dbReference>